<organism evidence="3 4">
    <name type="scientific">Microbulbifer agarilyticus</name>
    <dbReference type="NCBI Taxonomy" id="260552"/>
    <lineage>
        <taxon>Bacteria</taxon>
        <taxon>Pseudomonadati</taxon>
        <taxon>Pseudomonadota</taxon>
        <taxon>Gammaproteobacteria</taxon>
        <taxon>Cellvibrionales</taxon>
        <taxon>Microbulbiferaceae</taxon>
        <taxon>Microbulbifer</taxon>
    </lineage>
</organism>
<gene>
    <name evidence="3" type="ORF">Mag101_17355</name>
</gene>
<name>A0A1Q2M941_9GAMM</name>
<evidence type="ECO:0000256" key="1">
    <source>
        <dbReference type="SAM" id="MobiDB-lite"/>
    </source>
</evidence>
<evidence type="ECO:0000313" key="4">
    <source>
        <dbReference type="Proteomes" id="UP000188219"/>
    </source>
</evidence>
<feature type="compositionally biased region" description="Polar residues" evidence="1">
    <location>
        <begin position="371"/>
        <end position="394"/>
    </location>
</feature>
<feature type="compositionally biased region" description="Polar residues" evidence="1">
    <location>
        <begin position="565"/>
        <end position="576"/>
    </location>
</feature>
<sequence>MTAPIRFSVPWIDPKQVLIAGELLANTEPGQLLMAEQHFFGGGSYPLLQLSGSESFGLPSVLRTHSGAPSLVSGPGSVQSPVQGPVQDSEQILLEAIRSGRLELQAGDPAQASRSESADERNALRVKIRLALADIVSQERAEAAGHERSLANESHLMRGFIYTGAFFNGLWHAGTDFAQWLKEVNDVVNPTQRILHSLHSGIRARERASVSGESYLDAFVSEQLTAEKRQLVEAIGFDPSSITREQFDQALEIAELVWQDPALRADIRRFCVEYVNAQHAVELTEFSGTAAFEVLFTLVLAAVTAGAAVAVAGARQARHFARFRKVGELLKRYADEAARAAKRKAKSSAGSDSRAKDFGALPREEVLVKPTDTSTSTPHKSKANSANENPATQNRSAAVAPPVAPPVAKRARPEPDNWKTYKTHGVEQTPMASAVGREMVEVLESQGLSRAEAVMKAQEFLASGSELPVKKTVKQGEKLYKLVPAGETPGKYSAYFAELSDIQGFEGVSYDELTDAIGIPLESQQTLKFDLMEVEALEDVTVYQSTIAPTSQNGYSQPGGGRQTLIINRSQFSDPKSTGRKFP</sequence>
<feature type="region of interest" description="Disordered" evidence="1">
    <location>
        <begin position="549"/>
        <end position="583"/>
    </location>
</feature>
<keyword evidence="2" id="KW-0812">Transmembrane</keyword>
<feature type="region of interest" description="Disordered" evidence="1">
    <location>
        <begin position="342"/>
        <end position="421"/>
    </location>
</feature>
<protein>
    <submittedName>
        <fullName evidence="3">Uncharacterized protein</fullName>
    </submittedName>
</protein>
<dbReference type="STRING" id="260552.Mag101_17355"/>
<reference evidence="3" key="1">
    <citation type="submission" date="2017-02" db="EMBL/GenBank/DDBJ databases">
        <title>Genome of Microbulbifer agarilyticus GP101.</title>
        <authorList>
            <person name="Jung J."/>
            <person name="Bae S.S."/>
            <person name="Baek K."/>
        </authorList>
    </citation>
    <scope>NUCLEOTIDE SEQUENCE [LARGE SCALE GENOMIC DNA]</scope>
    <source>
        <strain evidence="3">GP101</strain>
    </source>
</reference>
<evidence type="ECO:0000256" key="2">
    <source>
        <dbReference type="SAM" id="Phobius"/>
    </source>
</evidence>
<accession>A0A1Q2M941</accession>
<dbReference type="RefSeq" id="WP_077407787.1">
    <property type="nucleotide sequence ID" value="NZ_CP019650.1"/>
</dbReference>
<dbReference type="EMBL" id="CP019650">
    <property type="protein sequence ID" value="AQQ69201.1"/>
    <property type="molecule type" value="Genomic_DNA"/>
</dbReference>
<dbReference type="AlphaFoldDB" id="A0A1Q2M941"/>
<keyword evidence="2" id="KW-1133">Transmembrane helix</keyword>
<evidence type="ECO:0000313" key="3">
    <source>
        <dbReference type="EMBL" id="AQQ69201.1"/>
    </source>
</evidence>
<keyword evidence="2" id="KW-0472">Membrane</keyword>
<keyword evidence="4" id="KW-1185">Reference proteome</keyword>
<dbReference type="OrthoDB" id="9816400at2"/>
<feature type="transmembrane region" description="Helical" evidence="2">
    <location>
        <begin position="294"/>
        <end position="314"/>
    </location>
</feature>
<dbReference type="KEGG" id="maga:Mag101_17355"/>
<dbReference type="Proteomes" id="UP000188219">
    <property type="component" value="Chromosome"/>
</dbReference>
<feature type="compositionally biased region" description="Basic and acidic residues" evidence="1">
    <location>
        <begin position="353"/>
        <end position="367"/>
    </location>
</feature>
<proteinExistence type="predicted"/>